<gene>
    <name evidence="2" type="ORF">AAW51_5284</name>
</gene>
<dbReference type="AlphaFoldDB" id="A0A0G3BZK7"/>
<name>A0A0G3BZK7_9BURK</name>
<protein>
    <recommendedName>
        <fullName evidence="1">Rap1a immunity protein domain-containing protein</fullName>
    </recommendedName>
</protein>
<organism evidence="2 3">
    <name type="scientific">Caldimonas brevitalea</name>
    <dbReference type="NCBI Taxonomy" id="413882"/>
    <lineage>
        <taxon>Bacteria</taxon>
        <taxon>Pseudomonadati</taxon>
        <taxon>Pseudomonadota</taxon>
        <taxon>Betaproteobacteria</taxon>
        <taxon>Burkholderiales</taxon>
        <taxon>Sphaerotilaceae</taxon>
        <taxon>Caldimonas</taxon>
    </lineage>
</organism>
<dbReference type="InterPro" id="IPR041238">
    <property type="entry name" value="Rap1a"/>
</dbReference>
<dbReference type="KEGG" id="pbh:AAW51_5284"/>
<reference evidence="2 3" key="1">
    <citation type="submission" date="2015-05" db="EMBL/GenBank/DDBJ databases">
        <authorList>
            <person name="Tang B."/>
            <person name="Yu Y."/>
        </authorList>
    </citation>
    <scope>NUCLEOTIDE SEQUENCE [LARGE SCALE GENOMIC DNA]</scope>
    <source>
        <strain evidence="2 3">DSM 7029</strain>
    </source>
</reference>
<evidence type="ECO:0000313" key="2">
    <source>
        <dbReference type="EMBL" id="AKJ31975.1"/>
    </source>
</evidence>
<sequence>MAAGYTPVPRMTVKSVIDAYTGETGVAVHEQSARAMVATRHAEGYLAGVADASEGRSWCDQGTVKVDEIDSIVVGELRKLPPEKQQRAAAPEILKILATKFPCKQGKQ</sequence>
<accession>A0A0G3BZK7</accession>
<evidence type="ECO:0000259" key="1">
    <source>
        <dbReference type="Pfam" id="PF18602"/>
    </source>
</evidence>
<dbReference type="STRING" id="413882.AAW51_5284"/>
<feature type="domain" description="Rap1a immunity protein" evidence="1">
    <location>
        <begin position="29"/>
        <end position="103"/>
    </location>
</feature>
<proteinExistence type="predicted"/>
<dbReference type="EMBL" id="CP011371">
    <property type="protein sequence ID" value="AKJ31975.1"/>
    <property type="molecule type" value="Genomic_DNA"/>
</dbReference>
<keyword evidence="3" id="KW-1185">Reference proteome</keyword>
<dbReference type="Pfam" id="PF18602">
    <property type="entry name" value="Rap1a"/>
    <property type="match status" value="1"/>
</dbReference>
<evidence type="ECO:0000313" key="3">
    <source>
        <dbReference type="Proteomes" id="UP000035352"/>
    </source>
</evidence>
<dbReference type="Proteomes" id="UP000035352">
    <property type="component" value="Chromosome"/>
</dbReference>
<dbReference type="Gene3D" id="1.10.890.40">
    <property type="match status" value="1"/>
</dbReference>